<proteinExistence type="predicted"/>
<dbReference type="Proteomes" id="UP000581769">
    <property type="component" value="Unassembled WGS sequence"/>
</dbReference>
<evidence type="ECO:0000313" key="2">
    <source>
        <dbReference type="Proteomes" id="UP000581769"/>
    </source>
</evidence>
<sequence length="57" mass="6047">MSAEPAGPRPLSGNEHAELAWLRAENALLRVEREILVKAASGFAADAGVLAHLPESR</sequence>
<dbReference type="EMBL" id="JACHMG010000001">
    <property type="protein sequence ID" value="MBB4684478.1"/>
    <property type="molecule type" value="Genomic_DNA"/>
</dbReference>
<name>A0A840ITJ5_9PSEU</name>
<dbReference type="AlphaFoldDB" id="A0A840ITJ5"/>
<evidence type="ECO:0000313" key="1">
    <source>
        <dbReference type="EMBL" id="MBB4684478.1"/>
    </source>
</evidence>
<comment type="caution">
    <text evidence="1">The sequence shown here is derived from an EMBL/GenBank/DDBJ whole genome shotgun (WGS) entry which is preliminary data.</text>
</comment>
<dbReference type="RefSeq" id="WP_184779586.1">
    <property type="nucleotide sequence ID" value="NZ_JACHMG010000001.1"/>
</dbReference>
<reference evidence="1 2" key="1">
    <citation type="submission" date="2020-08" db="EMBL/GenBank/DDBJ databases">
        <title>Sequencing the genomes of 1000 actinobacteria strains.</title>
        <authorList>
            <person name="Klenk H.-P."/>
        </authorList>
    </citation>
    <scope>NUCLEOTIDE SEQUENCE [LARGE SCALE GENOMIC DNA]</scope>
    <source>
        <strain evidence="1 2">DSM 45859</strain>
    </source>
</reference>
<accession>A0A840ITJ5</accession>
<gene>
    <name evidence="1" type="ORF">BJY18_001963</name>
</gene>
<keyword evidence="2" id="KW-1185">Reference proteome</keyword>
<organism evidence="1 2">
    <name type="scientific">Amycolatopsis jiangsuensis</name>
    <dbReference type="NCBI Taxonomy" id="1181879"/>
    <lineage>
        <taxon>Bacteria</taxon>
        <taxon>Bacillati</taxon>
        <taxon>Actinomycetota</taxon>
        <taxon>Actinomycetes</taxon>
        <taxon>Pseudonocardiales</taxon>
        <taxon>Pseudonocardiaceae</taxon>
        <taxon>Amycolatopsis</taxon>
    </lineage>
</organism>
<protein>
    <submittedName>
        <fullName evidence="1">Transposase</fullName>
    </submittedName>
</protein>